<dbReference type="EMBL" id="JAPNTZ010000001">
    <property type="protein sequence ID" value="MCY1137159.1"/>
    <property type="molecule type" value="Genomic_DNA"/>
</dbReference>
<feature type="transmembrane region" description="Helical" evidence="1">
    <location>
        <begin position="91"/>
        <end position="110"/>
    </location>
</feature>
<proteinExistence type="predicted"/>
<keyword evidence="1" id="KW-0812">Transmembrane</keyword>
<reference evidence="2" key="1">
    <citation type="submission" date="2022-11" db="EMBL/GenBank/DDBJ databases">
        <authorList>
            <person name="Somphong A."/>
            <person name="Phongsopitanun W."/>
        </authorList>
    </citation>
    <scope>NUCLEOTIDE SEQUENCE</scope>
    <source>
        <strain evidence="2">Pm04-4</strain>
    </source>
</reference>
<name>A0ABT4ASE1_9ACTN</name>
<evidence type="ECO:0000313" key="3">
    <source>
        <dbReference type="Proteomes" id="UP001151002"/>
    </source>
</evidence>
<keyword evidence="1" id="KW-0472">Membrane</keyword>
<accession>A0ABT4ASE1</accession>
<keyword evidence="1" id="KW-1133">Transmembrane helix</keyword>
<organism evidence="2 3">
    <name type="scientific">Paractinoplanes pyxinae</name>
    <dbReference type="NCBI Taxonomy" id="2997416"/>
    <lineage>
        <taxon>Bacteria</taxon>
        <taxon>Bacillati</taxon>
        <taxon>Actinomycetota</taxon>
        <taxon>Actinomycetes</taxon>
        <taxon>Micromonosporales</taxon>
        <taxon>Micromonosporaceae</taxon>
        <taxon>Paractinoplanes</taxon>
    </lineage>
</organism>
<keyword evidence="3" id="KW-1185">Reference proteome</keyword>
<dbReference type="RefSeq" id="WP_267560990.1">
    <property type="nucleotide sequence ID" value="NZ_JAPNTZ010000001.1"/>
</dbReference>
<gene>
    <name evidence="2" type="ORF">OWR29_04050</name>
</gene>
<feature type="transmembrane region" description="Helical" evidence="1">
    <location>
        <begin position="6"/>
        <end position="27"/>
    </location>
</feature>
<dbReference type="Proteomes" id="UP001151002">
    <property type="component" value="Unassembled WGS sequence"/>
</dbReference>
<evidence type="ECO:0000313" key="2">
    <source>
        <dbReference type="EMBL" id="MCY1137159.1"/>
    </source>
</evidence>
<protein>
    <submittedName>
        <fullName evidence="2">Uncharacterized protein</fullName>
    </submittedName>
</protein>
<comment type="caution">
    <text evidence="2">The sequence shown here is derived from an EMBL/GenBank/DDBJ whole genome shotgun (WGS) entry which is preliminary data.</text>
</comment>
<sequence length="230" mass="24379">MKTAWYIPLLAPAASLAAVFLTHYLTLRRESKAFSRSSSDGREHYGQIAEYIAGLRHQRPSEKEVKILAGLFPEPQALRRRIELRVRGERFVLGAAAGGALLYLALYPWGSLGRTTADPAGVPAAPVHAGASGAASVKAPCPGLAVTAIREATNVTGSPMVVEIRYASGPDRAYVCSLPSGQAYYFGMKSNGNLSNAIALPATPQGSGFKAANGKTIYYVESNLLQVENG</sequence>
<evidence type="ECO:0000256" key="1">
    <source>
        <dbReference type="SAM" id="Phobius"/>
    </source>
</evidence>